<gene>
    <name evidence="1" type="ordered locus">PST_3426</name>
</gene>
<sequence length="31" mass="3494">MFLDNVPVSRYQRIGATNPFSEPFEASIGYS</sequence>
<protein>
    <submittedName>
        <fullName evidence="1">Uncharacterized protein</fullName>
    </submittedName>
</protein>
<dbReference type="EMBL" id="CP000304">
    <property type="protein sequence ID" value="ABP81054.1"/>
    <property type="molecule type" value="Genomic_DNA"/>
</dbReference>
<proteinExistence type="predicted"/>
<dbReference type="HOGENOM" id="CLU_3398064_0_0_6"/>
<evidence type="ECO:0000313" key="1">
    <source>
        <dbReference type="EMBL" id="ABP81054.1"/>
    </source>
</evidence>
<name>A4VQ03_STUS1</name>
<evidence type="ECO:0000313" key="2">
    <source>
        <dbReference type="Proteomes" id="UP000000233"/>
    </source>
</evidence>
<dbReference type="Proteomes" id="UP000000233">
    <property type="component" value="Chromosome"/>
</dbReference>
<keyword evidence="2" id="KW-1185">Reference proteome</keyword>
<organism evidence="1 2">
    <name type="scientific">Stutzerimonas stutzeri (strain A1501)</name>
    <name type="common">Pseudomonas stutzeri</name>
    <dbReference type="NCBI Taxonomy" id="379731"/>
    <lineage>
        <taxon>Bacteria</taxon>
        <taxon>Pseudomonadati</taxon>
        <taxon>Pseudomonadota</taxon>
        <taxon>Gammaproteobacteria</taxon>
        <taxon>Pseudomonadales</taxon>
        <taxon>Pseudomonadaceae</taxon>
        <taxon>Stutzerimonas</taxon>
    </lineage>
</organism>
<dbReference type="AlphaFoldDB" id="A4VQ03"/>
<accession>A4VQ03</accession>
<reference evidence="1 2" key="1">
    <citation type="journal article" date="2008" name="Proc. Natl. Acad. Sci. U.S.A.">
        <title>Nitrogen fixation island and rhizosphere competence traits in the genome of root-associated Pseudomonas stutzeri A1501.</title>
        <authorList>
            <person name="Yan Y."/>
            <person name="Yang J."/>
            <person name="Dou Y."/>
            <person name="Chen M."/>
            <person name="Ping S."/>
            <person name="Peng J."/>
            <person name="Lu W."/>
            <person name="Zhang W."/>
            <person name="Yao Z."/>
            <person name="Li H."/>
            <person name="Liu W."/>
            <person name="He S."/>
            <person name="Geng L."/>
            <person name="Zhang X."/>
            <person name="Yang F."/>
            <person name="Yu H."/>
            <person name="Zhan Y."/>
            <person name="Li D."/>
            <person name="Lin Z."/>
            <person name="Wang Y."/>
            <person name="Elmerich C."/>
            <person name="Lin M."/>
            <person name="Jin Q."/>
        </authorList>
    </citation>
    <scope>NUCLEOTIDE SEQUENCE [LARGE SCALE GENOMIC DNA]</scope>
    <source>
        <strain evidence="1 2">A1501</strain>
    </source>
</reference>
<dbReference type="KEGG" id="psa:PST_3426"/>